<dbReference type="eggNOG" id="KOG0157">
    <property type="taxonomic scope" value="Eukaryota"/>
</dbReference>
<evidence type="ECO:0000256" key="2">
    <source>
        <dbReference type="ARBA" id="ARBA00004167"/>
    </source>
</evidence>
<dbReference type="PANTHER" id="PTHR24282:SF257">
    <property type="entry name" value="CYTOCHROME P450 MONOOXYGENASE"/>
    <property type="match status" value="1"/>
</dbReference>
<dbReference type="GO" id="GO:0007623">
    <property type="term" value="P:circadian rhythm"/>
    <property type="evidence" value="ECO:0007669"/>
    <property type="project" value="EnsemblPlants"/>
</dbReference>
<evidence type="ECO:0000256" key="7">
    <source>
        <dbReference type="ARBA" id="ARBA00022989"/>
    </source>
</evidence>
<evidence type="ECO:0000256" key="5">
    <source>
        <dbReference type="ARBA" id="ARBA00022692"/>
    </source>
</evidence>
<dbReference type="Gramene" id="ESQ48513">
    <property type="protein sequence ID" value="ESQ48513"/>
    <property type="gene ID" value="EUTSA_v10022297mg"/>
</dbReference>
<evidence type="ECO:0000256" key="8">
    <source>
        <dbReference type="ARBA" id="ARBA00023002"/>
    </source>
</evidence>
<dbReference type="Proteomes" id="UP000030689">
    <property type="component" value="Unassembled WGS sequence"/>
</dbReference>
<keyword evidence="7 13" id="KW-1133">Transmembrane helix</keyword>
<evidence type="ECO:0000313" key="15">
    <source>
        <dbReference type="Proteomes" id="UP000030689"/>
    </source>
</evidence>
<keyword evidence="5 13" id="KW-0812">Transmembrane</keyword>
<dbReference type="EMBL" id="KI517408">
    <property type="protein sequence ID" value="ESQ48513.1"/>
    <property type="molecule type" value="Genomic_DNA"/>
</dbReference>
<comment type="cofactor">
    <cofactor evidence="1">
        <name>heme</name>
        <dbReference type="ChEBI" id="CHEBI:30413"/>
    </cofactor>
</comment>
<dbReference type="Gene3D" id="1.10.630.10">
    <property type="entry name" value="Cytochrome P450"/>
    <property type="match status" value="1"/>
</dbReference>
<keyword evidence="15" id="KW-1185">Reference proteome</keyword>
<sequence length="262" mass="29456">MRDTEISAVAAAAAIVVVTVVAVWIWKGLNLAWLRPKKHEAYLKRQGLSGTPFTFLIGDAKKEASMVEQAKSRPISLADDYTSRVIPLILQTVKDHGPTASVIVTKPEHIKEVLTDSTISRSRHCTQADHHEKTESYGKTTAELLVWTMIMLSHHQKWQDKARDEILQVIGNNNKPNFDALSRSPRDSQMGSQRPRRTKSRFFRLDGDQDSVQIHAHSNLAFHQIIYSSLHPNGSNLLCGTSVMDLRIKAEFQACTDTKILH</sequence>
<feature type="transmembrane region" description="Helical" evidence="13">
    <location>
        <begin position="6"/>
        <end position="26"/>
    </location>
</feature>
<dbReference type="GO" id="GO:0004497">
    <property type="term" value="F:monooxygenase activity"/>
    <property type="evidence" value="ECO:0007669"/>
    <property type="project" value="UniProtKB-KW"/>
</dbReference>
<dbReference type="KEGG" id="eus:EUTSA_v10022297mg"/>
<name>V4M848_EUTSA</name>
<keyword evidence="6" id="KW-0479">Metal-binding</keyword>
<evidence type="ECO:0000256" key="4">
    <source>
        <dbReference type="ARBA" id="ARBA00022617"/>
    </source>
</evidence>
<dbReference type="STRING" id="72664.V4M848"/>
<dbReference type="PANTHER" id="PTHR24282">
    <property type="entry name" value="CYTOCHROME P450 FAMILY MEMBER"/>
    <property type="match status" value="1"/>
</dbReference>
<keyword evidence="10" id="KW-0503">Monooxygenase</keyword>
<evidence type="ECO:0000256" key="9">
    <source>
        <dbReference type="ARBA" id="ARBA00023004"/>
    </source>
</evidence>
<keyword evidence="9" id="KW-0408">Iron</keyword>
<evidence type="ECO:0000256" key="13">
    <source>
        <dbReference type="SAM" id="Phobius"/>
    </source>
</evidence>
<evidence type="ECO:0000256" key="11">
    <source>
        <dbReference type="ARBA" id="ARBA00023136"/>
    </source>
</evidence>
<dbReference type="GO" id="GO:0020037">
    <property type="term" value="F:heme binding"/>
    <property type="evidence" value="ECO:0007669"/>
    <property type="project" value="InterPro"/>
</dbReference>
<evidence type="ECO:0000256" key="10">
    <source>
        <dbReference type="ARBA" id="ARBA00023033"/>
    </source>
</evidence>
<reference evidence="14 15" key="1">
    <citation type="journal article" date="2013" name="Front. Plant Sci.">
        <title>The Reference Genome of the Halophytic Plant Eutrema salsugineum.</title>
        <authorList>
            <person name="Yang R."/>
            <person name="Jarvis D.E."/>
            <person name="Chen H."/>
            <person name="Beilstein M.A."/>
            <person name="Grimwood J."/>
            <person name="Jenkins J."/>
            <person name="Shu S."/>
            <person name="Prochnik S."/>
            <person name="Xin M."/>
            <person name="Ma C."/>
            <person name="Schmutz J."/>
            <person name="Wing R.A."/>
            <person name="Mitchell-Olds T."/>
            <person name="Schumaker K.S."/>
            <person name="Wang X."/>
        </authorList>
    </citation>
    <scope>NUCLEOTIDE SEQUENCE [LARGE SCALE GENOMIC DNA]</scope>
</reference>
<dbReference type="AlphaFoldDB" id="V4M848"/>
<gene>
    <name evidence="14" type="ORF">EUTSA_v10022297mg</name>
</gene>
<feature type="region of interest" description="Disordered" evidence="12">
    <location>
        <begin position="177"/>
        <end position="200"/>
    </location>
</feature>
<evidence type="ECO:0000256" key="1">
    <source>
        <dbReference type="ARBA" id="ARBA00001971"/>
    </source>
</evidence>
<evidence type="ECO:0000256" key="3">
    <source>
        <dbReference type="ARBA" id="ARBA00010617"/>
    </source>
</evidence>
<organism evidence="14 15">
    <name type="scientific">Eutrema salsugineum</name>
    <name type="common">Saltwater cress</name>
    <name type="synonym">Sisymbrium salsugineum</name>
    <dbReference type="NCBI Taxonomy" id="72664"/>
    <lineage>
        <taxon>Eukaryota</taxon>
        <taxon>Viridiplantae</taxon>
        <taxon>Streptophyta</taxon>
        <taxon>Embryophyta</taxon>
        <taxon>Tracheophyta</taxon>
        <taxon>Spermatophyta</taxon>
        <taxon>Magnoliopsida</taxon>
        <taxon>eudicotyledons</taxon>
        <taxon>Gunneridae</taxon>
        <taxon>Pentapetalae</taxon>
        <taxon>rosids</taxon>
        <taxon>malvids</taxon>
        <taxon>Brassicales</taxon>
        <taxon>Brassicaceae</taxon>
        <taxon>Eutremeae</taxon>
        <taxon>Eutrema</taxon>
    </lineage>
</organism>
<dbReference type="GO" id="GO:0016020">
    <property type="term" value="C:membrane"/>
    <property type="evidence" value="ECO:0007669"/>
    <property type="project" value="UniProtKB-SubCell"/>
</dbReference>
<keyword evidence="11 13" id="KW-0472">Membrane</keyword>
<comment type="subcellular location">
    <subcellularLocation>
        <location evidence="2">Membrane</location>
        <topology evidence="2">Single-pass membrane protein</topology>
    </subcellularLocation>
</comment>
<evidence type="ECO:0000313" key="14">
    <source>
        <dbReference type="EMBL" id="ESQ48513.1"/>
    </source>
</evidence>
<accession>V4M848</accession>
<dbReference type="InterPro" id="IPR036396">
    <property type="entry name" value="Cyt_P450_sf"/>
</dbReference>
<dbReference type="GO" id="GO:0016705">
    <property type="term" value="F:oxidoreductase activity, acting on paired donors, with incorporation or reduction of molecular oxygen"/>
    <property type="evidence" value="ECO:0007669"/>
    <property type="project" value="InterPro"/>
</dbReference>
<dbReference type="SUPFAM" id="SSF48264">
    <property type="entry name" value="Cytochrome P450"/>
    <property type="match status" value="1"/>
</dbReference>
<comment type="similarity">
    <text evidence="3">Belongs to the cytochrome P450 family.</text>
</comment>
<keyword evidence="8" id="KW-0560">Oxidoreductase</keyword>
<proteinExistence type="inferred from homology"/>
<keyword evidence="4" id="KW-0349">Heme</keyword>
<evidence type="ECO:0000256" key="12">
    <source>
        <dbReference type="SAM" id="MobiDB-lite"/>
    </source>
</evidence>
<dbReference type="GO" id="GO:0005506">
    <property type="term" value="F:iron ion binding"/>
    <property type="evidence" value="ECO:0007669"/>
    <property type="project" value="InterPro"/>
</dbReference>
<protein>
    <submittedName>
        <fullName evidence="14">Uncharacterized protein</fullName>
    </submittedName>
</protein>
<dbReference type="InterPro" id="IPR050665">
    <property type="entry name" value="Cytochrome_P450_Monooxygen"/>
</dbReference>
<evidence type="ECO:0000256" key="6">
    <source>
        <dbReference type="ARBA" id="ARBA00022723"/>
    </source>
</evidence>